<evidence type="ECO:0000313" key="11">
    <source>
        <dbReference type="EMBL" id="RHN71313.1"/>
    </source>
</evidence>
<keyword evidence="3" id="KW-0813">Transport</keyword>
<dbReference type="CDD" id="cd00170">
    <property type="entry name" value="SEC14"/>
    <property type="match status" value="1"/>
</dbReference>
<dbReference type="GO" id="GO:0008526">
    <property type="term" value="F:phosphatidylinositol transfer activity"/>
    <property type="evidence" value="ECO:0000318"/>
    <property type="project" value="GO_Central"/>
</dbReference>
<comment type="similarity">
    <text evidence="7">Belongs to the SFH family.</text>
</comment>
<dbReference type="EMBL" id="PSQE01000003">
    <property type="protein sequence ID" value="RHN71313.1"/>
    <property type="molecule type" value="Genomic_DNA"/>
</dbReference>
<dbReference type="PaxDb" id="3880-AES74217"/>
<evidence type="ECO:0000256" key="8">
    <source>
        <dbReference type="SAM" id="Coils"/>
    </source>
</evidence>
<keyword evidence="6 8" id="KW-0175">Coiled coil</keyword>
<keyword evidence="5" id="KW-0333">Golgi apparatus</keyword>
<reference evidence="10 13" key="1">
    <citation type="journal article" date="2011" name="Nature">
        <title>The Medicago genome provides insight into the evolution of rhizobial symbioses.</title>
        <authorList>
            <person name="Young N.D."/>
            <person name="Debelle F."/>
            <person name="Oldroyd G.E."/>
            <person name="Geurts R."/>
            <person name="Cannon S.B."/>
            <person name="Udvardi M.K."/>
            <person name="Benedito V.A."/>
            <person name="Mayer K.F."/>
            <person name="Gouzy J."/>
            <person name="Schoof H."/>
            <person name="Van de Peer Y."/>
            <person name="Proost S."/>
            <person name="Cook D.R."/>
            <person name="Meyers B.C."/>
            <person name="Spannagl M."/>
            <person name="Cheung F."/>
            <person name="De Mita S."/>
            <person name="Krishnakumar V."/>
            <person name="Gundlach H."/>
            <person name="Zhou S."/>
            <person name="Mudge J."/>
            <person name="Bharti A.K."/>
            <person name="Murray J.D."/>
            <person name="Naoumkina M.A."/>
            <person name="Rosen B."/>
            <person name="Silverstein K.A."/>
            <person name="Tang H."/>
            <person name="Rombauts S."/>
            <person name="Zhao P.X."/>
            <person name="Zhou P."/>
            <person name="Barbe V."/>
            <person name="Bardou P."/>
            <person name="Bechner M."/>
            <person name="Bellec A."/>
            <person name="Berger A."/>
            <person name="Berges H."/>
            <person name="Bidwell S."/>
            <person name="Bisseling T."/>
            <person name="Choisne N."/>
            <person name="Couloux A."/>
            <person name="Denny R."/>
            <person name="Deshpande S."/>
            <person name="Dai X."/>
            <person name="Doyle J.J."/>
            <person name="Dudez A.M."/>
            <person name="Farmer A.D."/>
            <person name="Fouteau S."/>
            <person name="Franken C."/>
            <person name="Gibelin C."/>
            <person name="Gish J."/>
            <person name="Goldstein S."/>
            <person name="Gonzalez A.J."/>
            <person name="Green P.J."/>
            <person name="Hallab A."/>
            <person name="Hartog M."/>
            <person name="Hua A."/>
            <person name="Humphray S.J."/>
            <person name="Jeong D.H."/>
            <person name="Jing Y."/>
            <person name="Jocker A."/>
            <person name="Kenton S.M."/>
            <person name="Kim D.J."/>
            <person name="Klee K."/>
            <person name="Lai H."/>
            <person name="Lang C."/>
            <person name="Lin S."/>
            <person name="Macmil S.L."/>
            <person name="Magdelenat G."/>
            <person name="Matthews L."/>
            <person name="McCorrison J."/>
            <person name="Monaghan E.L."/>
            <person name="Mun J.H."/>
            <person name="Najar F.Z."/>
            <person name="Nicholson C."/>
            <person name="Noirot C."/>
            <person name="O'Bleness M."/>
            <person name="Paule C.R."/>
            <person name="Poulain J."/>
            <person name="Prion F."/>
            <person name="Qin B."/>
            <person name="Qu C."/>
            <person name="Retzel E.F."/>
            <person name="Riddle C."/>
            <person name="Sallet E."/>
            <person name="Samain S."/>
            <person name="Samson N."/>
            <person name="Sanders I."/>
            <person name="Saurat O."/>
            <person name="Scarpelli C."/>
            <person name="Schiex T."/>
            <person name="Segurens B."/>
            <person name="Severin A.J."/>
            <person name="Sherrier D.J."/>
            <person name="Shi R."/>
            <person name="Sims S."/>
            <person name="Singer S.R."/>
            <person name="Sinharoy S."/>
            <person name="Sterck L."/>
            <person name="Viollet A."/>
            <person name="Wang B.B."/>
            <person name="Wang K."/>
            <person name="Wang M."/>
            <person name="Wang X."/>
            <person name="Warfsmann J."/>
            <person name="Weissenbach J."/>
            <person name="White D.D."/>
            <person name="White J.D."/>
            <person name="Wiley G.B."/>
            <person name="Wincker P."/>
            <person name="Xing Y."/>
            <person name="Yang L."/>
            <person name="Yao Z."/>
            <person name="Ying F."/>
            <person name="Zhai J."/>
            <person name="Zhou L."/>
            <person name="Zuber A."/>
            <person name="Denarie J."/>
            <person name="Dixon R.A."/>
            <person name="May G.D."/>
            <person name="Schwartz D.C."/>
            <person name="Rogers J."/>
            <person name="Quetier F."/>
            <person name="Town C.D."/>
            <person name="Roe B.A."/>
        </authorList>
    </citation>
    <scope>NUCLEOTIDE SEQUENCE [LARGE SCALE GENOMIC DNA]</scope>
    <source>
        <strain evidence="10">A17</strain>
        <strain evidence="12 13">cv. Jemalong A17</strain>
    </source>
</reference>
<dbReference type="PRINTS" id="PR00180">
    <property type="entry name" value="CRETINALDHBP"/>
</dbReference>
<dbReference type="SUPFAM" id="SSF46938">
    <property type="entry name" value="CRAL/TRIO N-terminal domain"/>
    <property type="match status" value="1"/>
</dbReference>
<dbReference type="InterPro" id="IPR036865">
    <property type="entry name" value="CRAL-TRIO_dom_sf"/>
</dbReference>
<dbReference type="OrthoDB" id="1434354at2759"/>
<evidence type="ECO:0000256" key="7">
    <source>
        <dbReference type="ARBA" id="ARBA00038020"/>
    </source>
</evidence>
<evidence type="ECO:0000256" key="6">
    <source>
        <dbReference type="ARBA" id="ARBA00023054"/>
    </source>
</evidence>
<dbReference type="OMA" id="AEWHEEK"/>
<dbReference type="PROSITE" id="PS50191">
    <property type="entry name" value="CRAL_TRIO"/>
    <property type="match status" value="1"/>
</dbReference>
<dbReference type="KEGG" id="mtr:11422791"/>
<dbReference type="eggNOG" id="KOG1471">
    <property type="taxonomic scope" value="Eukaryota"/>
</dbReference>
<dbReference type="Gene3D" id="1.10.8.20">
    <property type="entry name" value="N-terminal domain of phosphatidylinositol transfer protein sec14p"/>
    <property type="match status" value="1"/>
</dbReference>
<comment type="subcellular location">
    <subcellularLocation>
        <location evidence="1">Cell membrane</location>
        <topology evidence="1">Peripheral membrane protein</topology>
    </subcellularLocation>
    <subcellularLocation>
        <location evidence="2">Golgi apparatus membrane</location>
        <topology evidence="2">Peripheral membrane protein</topology>
    </subcellularLocation>
</comment>
<dbReference type="InterPro" id="IPR001251">
    <property type="entry name" value="CRAL-TRIO_dom"/>
</dbReference>
<gene>
    <name evidence="12" type="primary">11422791</name>
    <name evidence="10" type="ordered locus">MTR_3g117090</name>
    <name evidence="11" type="ORF">MtrunA17_Chr3g0144891</name>
</gene>
<sequence>MCDVMPAPLDRPVKIGHEMEHSEDEKKKKVGSIKKVALSASSKFKNSFTKKGRKHSRVMSICIEDSFDAEELQAVDALRQTLILEELLPSKHDDPHMMLRFLRARKYDIEKTKQMWTDMLKWRKEFGADTIMEDFEFEELDEVLKCYPQGHHGVDKDGRPVYIERLGQVDCNKLLQVTSVERYLKYHVREFERAFAVKLPACSIAAKKHIDQSTTILDVQGVGLRSMNKAARDLLQRLQKIDGDNYPESLNRMFIINAGSGFRLLWNTVKSFLDPKTTSKIHVLGNKYQSKLLEVIDASELPEFLGGTCTCADKGGCMLSDKGPWNDPEILKMAQNGVGRYTIKALSGVEEKTIKQEETAYQKGFKDSFPETLDVHCLDQPKSYGVYQYDSFVPVLDKAVDSSWKKTIQNDKYALSKDCFSNNNGMNSSGFSKQFVGGIMALVMGIVTIIRMTSSMPRKITEAALYGGNSVYYDGSMIKAAAISNNEYMAMMKRMAELEEKVTVLSVKPVMPPEKEEMLNNALTRVSTLEQELGATKKALEDALTRQVELEGQIDKKKKKKKKLFRFHW</sequence>
<protein>
    <submittedName>
        <fullName evidence="11">Putative cellular retinaldehyde binding/alpha-tocopherol transport, CRAL/TRIO</fullName>
    </submittedName>
    <submittedName>
        <fullName evidence="10">Sec14p-like phosphatidylinositol transfer family protein</fullName>
    </submittedName>
</protein>
<dbReference type="SMART" id="SM01100">
    <property type="entry name" value="CRAL_TRIO_N"/>
    <property type="match status" value="1"/>
</dbReference>
<dbReference type="FunFam" id="3.40.525.10:FF:000011">
    <property type="entry name" value="SEC14 cytosolic factor"/>
    <property type="match status" value="1"/>
</dbReference>
<proteinExistence type="inferred from homology"/>
<dbReference type="GO" id="GO:0000139">
    <property type="term" value="C:Golgi membrane"/>
    <property type="evidence" value="ECO:0007669"/>
    <property type="project" value="UniProtKB-SubCell"/>
</dbReference>
<accession>G7J768</accession>
<evidence type="ECO:0000256" key="3">
    <source>
        <dbReference type="ARBA" id="ARBA00022448"/>
    </source>
</evidence>
<dbReference type="InterPro" id="IPR051026">
    <property type="entry name" value="PI/PC_transfer"/>
</dbReference>
<evidence type="ECO:0000256" key="1">
    <source>
        <dbReference type="ARBA" id="ARBA00004202"/>
    </source>
</evidence>
<dbReference type="Pfam" id="PF03765">
    <property type="entry name" value="CRAL_TRIO_N"/>
    <property type="match status" value="1"/>
</dbReference>
<dbReference type="GO" id="GO:0006892">
    <property type="term" value="P:post-Golgi vesicle-mediated transport"/>
    <property type="evidence" value="ECO:0000318"/>
    <property type="project" value="GO_Central"/>
</dbReference>
<reference evidence="10 13" key="2">
    <citation type="journal article" date="2014" name="BMC Genomics">
        <title>An improved genome release (version Mt4.0) for the model legume Medicago truncatula.</title>
        <authorList>
            <person name="Tang H."/>
            <person name="Krishnakumar V."/>
            <person name="Bidwell S."/>
            <person name="Rosen B."/>
            <person name="Chan A."/>
            <person name="Zhou S."/>
            <person name="Gentzbittel L."/>
            <person name="Childs K.L."/>
            <person name="Yandell M."/>
            <person name="Gundlach H."/>
            <person name="Mayer K.F."/>
            <person name="Schwartz D.C."/>
            <person name="Town C.D."/>
        </authorList>
    </citation>
    <scope>GENOME REANNOTATION</scope>
    <source>
        <strain evidence="12 13">cv. Jemalong A17</strain>
    </source>
</reference>
<dbReference type="InterPro" id="IPR011074">
    <property type="entry name" value="CRAL/TRIO_N_dom"/>
</dbReference>
<dbReference type="Proteomes" id="UP000002051">
    <property type="component" value="Chromosome 3"/>
</dbReference>
<evidence type="ECO:0000313" key="10">
    <source>
        <dbReference type="EMBL" id="AES74217.1"/>
    </source>
</evidence>
<feature type="coiled-coil region" evidence="8">
    <location>
        <begin position="526"/>
        <end position="560"/>
    </location>
</feature>
<dbReference type="EMBL" id="CM001219">
    <property type="protein sequence ID" value="AES74217.1"/>
    <property type="molecule type" value="Genomic_DNA"/>
</dbReference>
<dbReference type="Gene3D" id="3.40.525.10">
    <property type="entry name" value="CRAL-TRIO lipid binding domain"/>
    <property type="match status" value="1"/>
</dbReference>
<keyword evidence="4" id="KW-0653">Protein transport</keyword>
<dbReference type="Pfam" id="PF00650">
    <property type="entry name" value="CRAL_TRIO"/>
    <property type="match status" value="1"/>
</dbReference>
<feature type="domain" description="CRAL-TRIO" evidence="9">
    <location>
        <begin position="139"/>
        <end position="313"/>
    </location>
</feature>
<reference evidence="11" key="4">
    <citation type="journal article" date="2018" name="Nat. Plants">
        <title>Whole-genome landscape of Medicago truncatula symbiotic genes.</title>
        <authorList>
            <person name="Pecrix Y."/>
            <person name="Gamas P."/>
            <person name="Carrere S."/>
        </authorList>
    </citation>
    <scope>NUCLEOTIDE SEQUENCE</scope>
    <source>
        <tissue evidence="11">Leaves</tissue>
    </source>
</reference>
<dbReference type="AlphaFoldDB" id="G7J768"/>
<dbReference type="GO" id="GO:0005886">
    <property type="term" value="C:plasma membrane"/>
    <property type="evidence" value="ECO:0007669"/>
    <property type="project" value="UniProtKB-SubCell"/>
</dbReference>
<dbReference type="Gramene" id="rna19980">
    <property type="protein sequence ID" value="RHN71313.1"/>
    <property type="gene ID" value="gene19980"/>
</dbReference>
<keyword evidence="13" id="KW-1185">Reference proteome</keyword>
<evidence type="ECO:0000256" key="4">
    <source>
        <dbReference type="ARBA" id="ARBA00022927"/>
    </source>
</evidence>
<dbReference type="Proteomes" id="UP000265566">
    <property type="component" value="Chromosome 3"/>
</dbReference>
<reference evidence="12" key="3">
    <citation type="submission" date="2015-04" db="UniProtKB">
        <authorList>
            <consortium name="EnsemblPlants"/>
        </authorList>
    </citation>
    <scope>IDENTIFICATION</scope>
    <source>
        <strain evidence="12">cv. Jemalong A17</strain>
    </source>
</reference>
<dbReference type="InterPro" id="IPR036273">
    <property type="entry name" value="CRAL/TRIO_N_dom_sf"/>
</dbReference>
<evidence type="ECO:0000256" key="5">
    <source>
        <dbReference type="ARBA" id="ARBA00023034"/>
    </source>
</evidence>
<dbReference type="SMART" id="SM00516">
    <property type="entry name" value="SEC14"/>
    <property type="match status" value="1"/>
</dbReference>
<evidence type="ECO:0000313" key="12">
    <source>
        <dbReference type="EnsemblPlants" id="AES74217"/>
    </source>
</evidence>
<evidence type="ECO:0000259" key="9">
    <source>
        <dbReference type="PROSITE" id="PS50191"/>
    </source>
</evidence>
<dbReference type="PANTHER" id="PTHR45657">
    <property type="entry name" value="CRAL-TRIO DOMAIN-CONTAINING PROTEIN YKL091C-RELATED"/>
    <property type="match status" value="1"/>
</dbReference>
<dbReference type="GO" id="GO:0015031">
    <property type="term" value="P:protein transport"/>
    <property type="evidence" value="ECO:0007669"/>
    <property type="project" value="UniProtKB-KW"/>
</dbReference>
<evidence type="ECO:0000313" key="13">
    <source>
        <dbReference type="Proteomes" id="UP000002051"/>
    </source>
</evidence>
<dbReference type="PANTHER" id="PTHR45657:SF29">
    <property type="entry name" value="PHOSPHATIDYLINOSITOL_PHOSPHATIDYLCHOLINE TRANSFER PROTEIN SFH12"/>
    <property type="match status" value="1"/>
</dbReference>
<name>G7J768_MEDTR</name>
<dbReference type="SUPFAM" id="SSF52087">
    <property type="entry name" value="CRAL/TRIO domain"/>
    <property type="match status" value="1"/>
</dbReference>
<organism evidence="10 13">
    <name type="scientific">Medicago truncatula</name>
    <name type="common">Barrel medic</name>
    <name type="synonym">Medicago tribuloides</name>
    <dbReference type="NCBI Taxonomy" id="3880"/>
    <lineage>
        <taxon>Eukaryota</taxon>
        <taxon>Viridiplantae</taxon>
        <taxon>Streptophyta</taxon>
        <taxon>Embryophyta</taxon>
        <taxon>Tracheophyta</taxon>
        <taxon>Spermatophyta</taxon>
        <taxon>Magnoliopsida</taxon>
        <taxon>eudicotyledons</taxon>
        <taxon>Gunneridae</taxon>
        <taxon>Pentapetalae</taxon>
        <taxon>rosids</taxon>
        <taxon>fabids</taxon>
        <taxon>Fabales</taxon>
        <taxon>Fabaceae</taxon>
        <taxon>Papilionoideae</taxon>
        <taxon>50 kb inversion clade</taxon>
        <taxon>NPAAA clade</taxon>
        <taxon>Hologalegina</taxon>
        <taxon>IRL clade</taxon>
        <taxon>Trifolieae</taxon>
        <taxon>Medicago</taxon>
    </lineage>
</organism>
<dbReference type="EnsemblPlants" id="AES74217">
    <property type="protein sequence ID" value="AES74217"/>
    <property type="gene ID" value="MTR_3g117090"/>
</dbReference>
<evidence type="ECO:0000256" key="2">
    <source>
        <dbReference type="ARBA" id="ARBA00004395"/>
    </source>
</evidence>
<dbReference type="ExpressionAtlas" id="G7J768">
    <property type="expression patterns" value="differential"/>
</dbReference>